<feature type="domain" description="Calponin-homology (CH)" evidence="7">
    <location>
        <begin position="4"/>
        <end position="110"/>
    </location>
</feature>
<dbReference type="SMART" id="SM00132">
    <property type="entry name" value="LIM"/>
    <property type="match status" value="1"/>
</dbReference>
<dbReference type="InterPro" id="IPR036872">
    <property type="entry name" value="CH_dom_sf"/>
</dbReference>
<feature type="region of interest" description="Disordered" evidence="6">
    <location>
        <begin position="778"/>
        <end position="816"/>
    </location>
</feature>
<feature type="region of interest" description="Disordered" evidence="6">
    <location>
        <begin position="556"/>
        <end position="613"/>
    </location>
</feature>
<dbReference type="GeneID" id="106474422"/>
<dbReference type="PROSITE" id="PS00478">
    <property type="entry name" value="LIM_DOMAIN_1"/>
    <property type="match status" value="1"/>
</dbReference>
<dbReference type="PROSITE" id="PS51848">
    <property type="entry name" value="BMERB"/>
    <property type="match status" value="1"/>
</dbReference>
<evidence type="ECO:0000256" key="1">
    <source>
        <dbReference type="ARBA" id="ARBA00022723"/>
    </source>
</evidence>
<feature type="coiled-coil region" evidence="5">
    <location>
        <begin position="1092"/>
        <end position="1122"/>
    </location>
</feature>
<name>A0ABM1TRC4_LIMPO</name>
<evidence type="ECO:0000256" key="4">
    <source>
        <dbReference type="PROSITE-ProRule" id="PRU00125"/>
    </source>
</evidence>
<feature type="compositionally biased region" description="Basic and acidic residues" evidence="6">
    <location>
        <begin position="272"/>
        <end position="301"/>
    </location>
</feature>
<feature type="compositionally biased region" description="Basic and acidic residues" evidence="6">
    <location>
        <begin position="992"/>
        <end position="1061"/>
    </location>
</feature>
<dbReference type="InterPro" id="IPR022735">
    <property type="entry name" value="bMERB_dom"/>
</dbReference>
<feature type="region of interest" description="Disordered" evidence="6">
    <location>
        <begin position="212"/>
        <end position="233"/>
    </location>
</feature>
<evidence type="ECO:0000313" key="10">
    <source>
        <dbReference type="Proteomes" id="UP000694941"/>
    </source>
</evidence>
<organism evidence="10 11">
    <name type="scientific">Limulus polyphemus</name>
    <name type="common">Atlantic horseshoe crab</name>
    <dbReference type="NCBI Taxonomy" id="6850"/>
    <lineage>
        <taxon>Eukaryota</taxon>
        <taxon>Metazoa</taxon>
        <taxon>Ecdysozoa</taxon>
        <taxon>Arthropoda</taxon>
        <taxon>Chelicerata</taxon>
        <taxon>Merostomata</taxon>
        <taxon>Xiphosura</taxon>
        <taxon>Limulidae</taxon>
        <taxon>Limulus</taxon>
    </lineage>
</organism>
<keyword evidence="2 4" id="KW-0862">Zinc</keyword>
<dbReference type="SMART" id="SM00033">
    <property type="entry name" value="CH"/>
    <property type="match status" value="1"/>
</dbReference>
<sequence length="1125" mass="124178">MGEKKGLRGLQAWCQKLTEGYRDVNIKDLSSSFRDGLAFCAIIHHFRPDLVDYESLSKENILENNNLAFRVAEKQLGIPALLDAEDMVTVEQPDKLSIATYLSQFYQYFEGGQQHSSIKTAIKKRPLSERNTDIFPNKIPAVVSPQKFEVCQVCRQRVFILERLIVDGKLYHRTCFKCTKCGALLKPGAYIEGDNSGTYECAICPEEEISRQSQPEHKLNNEKISFSQEEKVPPIKPEREKYKIATCSAIARQQFLSSNLQDERDDSLACSSEEKDTKNSPDSSDFREVKELVNRSRDKSDLITTENVSSTVESDVSLSELPVIIGKISTDSSLVCVADSQEKIAVPEKSNGNENSNLEMSNENNHNNESDTLTSLHISSNITVVDDAVNETIDVLAVSGTNEIVDVKPLSLHTENSTSEQEDEKEDRTVTSMSSGASNDVIATVRVNESDNTVTSNRLYSESYLKRSIGEEYVTKEDQRNIDSQEQAVKSRGISEPFVYKSPFIKRQSYSSFGIELPVIRSSVYGLSKKIGSPSMDSCESPLTFSSQLNLKLNQQVTSSGTSSQDIGDPSAVGDKMDSPRIAETGAEKHAASSDVGSTNEEAGERTPSSLDTSLAHSCEEGLTDQISSVLDVKMLHPDERNATDQTSNVMEAKSPPSEVEIVTNENMTGVSDVAELPSGEVDTSVNQTTGILDVAGLPSGEVDTSVNQTTGILDVAGLPSGDVDTSVNQTTGILDVAGLPSGDVFTKRKEIKDDLKVGEINKTVTLLKDDIVDYPDELNPFGDDEETSQDESVDSEVYPESLNPFESSEDENDDYHKAQTLPLRKMEVYREDYDCSLNPFGSTDESDTEETIKPIISSPETYWQINKQQQYLRGNDKSSTVAGPAKATTTHKKRKAPSPPVNKDITKSTEVSGFQCLTHNSSGKVANAEDTAQGPVKLAETPYSNTSLVIKTTQIPEIKPATPSPLSKKRAAPRPPASPQTPSKSEGMQPNKEECPNTSEAQKDNGEIKLQPEETQKDEDNGEIKLQPEETQKEKENGEIKLQPEETQKEKDNGKTKLSPENKTLGFLKKKKRPAPPVPIPPRRQIRKIPLEEIQAEMTNIEHQQEELEEIGRELEMKIRDLNS</sequence>
<dbReference type="RefSeq" id="XP_022258430.1">
    <property type="nucleotide sequence ID" value="XM_022402722.1"/>
</dbReference>
<accession>A0ABM1TRC4</accession>
<evidence type="ECO:0000256" key="6">
    <source>
        <dbReference type="SAM" id="MobiDB-lite"/>
    </source>
</evidence>
<feature type="compositionally biased region" description="Low complexity" evidence="6">
    <location>
        <begin position="350"/>
        <end position="367"/>
    </location>
</feature>
<feature type="region of interest" description="Disordered" evidence="6">
    <location>
        <begin position="410"/>
        <end position="435"/>
    </location>
</feature>
<evidence type="ECO:0000256" key="2">
    <source>
        <dbReference type="ARBA" id="ARBA00022833"/>
    </source>
</evidence>
<dbReference type="PANTHER" id="PTHR23167">
    <property type="entry name" value="CALPONIN HOMOLOGY DOMAIN-CONTAINING PROTEIN DDB_G0272472-RELATED"/>
    <property type="match status" value="1"/>
</dbReference>
<dbReference type="InterPro" id="IPR001715">
    <property type="entry name" value="CH_dom"/>
</dbReference>
<gene>
    <name evidence="11" type="primary">LOC106474422</name>
</gene>
<feature type="compositionally biased region" description="Acidic residues" evidence="6">
    <location>
        <begin position="778"/>
        <end position="795"/>
    </location>
</feature>
<feature type="region of interest" description="Disordered" evidence="6">
    <location>
        <begin position="346"/>
        <end position="371"/>
    </location>
</feature>
<dbReference type="PROSITE" id="PS50023">
    <property type="entry name" value="LIM_DOMAIN_2"/>
    <property type="match status" value="1"/>
</dbReference>
<feature type="compositionally biased region" description="Polar residues" evidence="6">
    <location>
        <begin position="595"/>
        <end position="613"/>
    </location>
</feature>
<keyword evidence="1 4" id="KW-0479">Metal-binding</keyword>
<feature type="compositionally biased region" description="Basic and acidic residues" evidence="6">
    <location>
        <begin position="212"/>
        <end position="221"/>
    </location>
</feature>
<evidence type="ECO:0000256" key="3">
    <source>
        <dbReference type="ARBA" id="ARBA00023038"/>
    </source>
</evidence>
<dbReference type="Pfam" id="PF00412">
    <property type="entry name" value="LIM"/>
    <property type="match status" value="1"/>
</dbReference>
<feature type="region of interest" description="Disordered" evidence="6">
    <location>
        <begin position="923"/>
        <end position="1088"/>
    </location>
</feature>
<feature type="compositionally biased region" description="Polar residues" evidence="6">
    <location>
        <begin position="943"/>
        <end position="956"/>
    </location>
</feature>
<evidence type="ECO:0000259" key="9">
    <source>
        <dbReference type="PROSITE" id="PS51848"/>
    </source>
</evidence>
<evidence type="ECO:0000256" key="5">
    <source>
        <dbReference type="SAM" id="Coils"/>
    </source>
</evidence>
<dbReference type="InterPro" id="IPR001781">
    <property type="entry name" value="Znf_LIM"/>
</dbReference>
<dbReference type="InterPro" id="IPR050540">
    <property type="entry name" value="F-actin_Monoox_Mical"/>
</dbReference>
<protein>
    <submittedName>
        <fullName evidence="11">Uncharacterized protein LOC106474422</fullName>
    </submittedName>
</protein>
<feature type="compositionally biased region" description="Polar residues" evidence="6">
    <location>
        <begin position="556"/>
        <end position="566"/>
    </location>
</feature>
<evidence type="ECO:0000259" key="7">
    <source>
        <dbReference type="PROSITE" id="PS50021"/>
    </source>
</evidence>
<feature type="domain" description="BMERB" evidence="9">
    <location>
        <begin position="1082"/>
        <end position="1125"/>
    </location>
</feature>
<keyword evidence="5" id="KW-0175">Coiled coil</keyword>
<feature type="non-terminal residue" evidence="11">
    <location>
        <position position="1125"/>
    </location>
</feature>
<keyword evidence="10" id="KW-1185">Reference proteome</keyword>
<dbReference type="Gene3D" id="1.10.418.10">
    <property type="entry name" value="Calponin-like domain"/>
    <property type="match status" value="1"/>
</dbReference>
<evidence type="ECO:0000259" key="8">
    <source>
        <dbReference type="PROSITE" id="PS50023"/>
    </source>
</evidence>
<dbReference type="SUPFAM" id="SSF47576">
    <property type="entry name" value="Calponin-homology domain, CH-domain"/>
    <property type="match status" value="1"/>
</dbReference>
<dbReference type="PROSITE" id="PS50021">
    <property type="entry name" value="CH"/>
    <property type="match status" value="1"/>
</dbReference>
<proteinExistence type="predicted"/>
<reference evidence="11" key="1">
    <citation type="submission" date="2025-08" db="UniProtKB">
        <authorList>
            <consortium name="RefSeq"/>
        </authorList>
    </citation>
    <scope>IDENTIFICATION</scope>
    <source>
        <tissue evidence="11">Muscle</tissue>
    </source>
</reference>
<keyword evidence="3 4" id="KW-0440">LIM domain</keyword>
<dbReference type="Proteomes" id="UP000694941">
    <property type="component" value="Unplaced"/>
</dbReference>
<feature type="region of interest" description="Disordered" evidence="6">
    <location>
        <begin position="874"/>
        <end position="908"/>
    </location>
</feature>
<dbReference type="Gene3D" id="2.10.110.10">
    <property type="entry name" value="Cysteine Rich Protein"/>
    <property type="match status" value="1"/>
</dbReference>
<feature type="region of interest" description="Disordered" evidence="6">
    <location>
        <begin position="266"/>
        <end position="303"/>
    </location>
</feature>
<dbReference type="SUPFAM" id="SSF57716">
    <property type="entry name" value="Glucocorticoid receptor-like (DNA-binding domain)"/>
    <property type="match status" value="1"/>
</dbReference>
<feature type="compositionally biased region" description="Basic and acidic residues" evidence="6">
    <location>
        <begin position="575"/>
        <end position="592"/>
    </location>
</feature>
<feature type="domain" description="LIM zinc-binding" evidence="8">
    <location>
        <begin position="149"/>
        <end position="211"/>
    </location>
</feature>
<evidence type="ECO:0000313" key="11">
    <source>
        <dbReference type="RefSeq" id="XP_022258430.1"/>
    </source>
</evidence>
<dbReference type="Pfam" id="PF00307">
    <property type="entry name" value="CH"/>
    <property type="match status" value="1"/>
</dbReference>
<dbReference type="PANTHER" id="PTHR23167:SF46">
    <property type="entry name" value="EPS15 HOMOLOGY DOMAIN CONTAINING PROTEIN-BINDING PROTEIN 1, ISOFORM F"/>
    <property type="match status" value="1"/>
</dbReference>